<gene>
    <name evidence="6" type="ORF">LG943_21990</name>
</gene>
<keyword evidence="7" id="KW-1185">Reference proteome</keyword>
<dbReference type="PANTHER" id="PTHR11010">
    <property type="entry name" value="PROTEASE S28 PRO-X CARBOXYPEPTIDASE-RELATED"/>
    <property type="match status" value="1"/>
</dbReference>
<sequence>MTPRTPRSAAPARATAVALLTTASLLLSGAPVSADPAPDIVDRLEDVPGLRVIDEVETEPGFRYFVLGYTQPADHDRPRGQTFEQRLTLLHRGFDRPTVLHTSGYDVNTRPFRAEPTRLIDGNQISTEQRFFEPSRPEPADWDDLDIRQAAADHHRLIAALNDVYTEEWVSTGASKGGMTSVYHRRFYPGDLDGTIAYVAPNDVHDDRDRAYLEFFETVGEDGSCQADLEAVQRTALERRGELVDHYTALAQENGWTFDQTIGSADRAFEMLVLDTPWAFWQYQPQPQACAEVPAADAPTSEIAAFLDEIAGFSFYTDQGTIPYTPYYYQAATQLGTPSVPTDHLRGLLRYPGLFQARTYLTDDLDDARFDRRAMPDIDRWVRTRSEEMMFVDGEWDPWGAEPFRVPDSTRRETMRFVAPEANHGATIAALEAADRAAATEALRRWAGVADEAQPRSGGWVPGLDDAEEQRRLPERGFV</sequence>
<evidence type="ECO:0000313" key="7">
    <source>
        <dbReference type="Proteomes" id="UP001140076"/>
    </source>
</evidence>
<dbReference type="SUPFAM" id="SSF53474">
    <property type="entry name" value="alpha/beta-Hydrolases"/>
    <property type="match status" value="1"/>
</dbReference>
<dbReference type="InterPro" id="IPR029058">
    <property type="entry name" value="AB_hydrolase_fold"/>
</dbReference>
<organism evidence="6 7">
    <name type="scientific">Streptomonospora mangrovi</name>
    <dbReference type="NCBI Taxonomy" id="2883123"/>
    <lineage>
        <taxon>Bacteria</taxon>
        <taxon>Bacillati</taxon>
        <taxon>Actinomycetota</taxon>
        <taxon>Actinomycetes</taxon>
        <taxon>Streptosporangiales</taxon>
        <taxon>Nocardiopsidaceae</taxon>
        <taxon>Streptomonospora</taxon>
    </lineage>
</organism>
<feature type="compositionally biased region" description="Basic and acidic residues" evidence="4">
    <location>
        <begin position="469"/>
        <end position="479"/>
    </location>
</feature>
<dbReference type="AlphaFoldDB" id="A0A9X3NPS0"/>
<feature type="chain" id="PRO_5040918711" evidence="5">
    <location>
        <begin position="35"/>
        <end position="479"/>
    </location>
</feature>
<evidence type="ECO:0000256" key="5">
    <source>
        <dbReference type="SAM" id="SignalP"/>
    </source>
</evidence>
<evidence type="ECO:0000256" key="1">
    <source>
        <dbReference type="ARBA" id="ARBA00022670"/>
    </source>
</evidence>
<evidence type="ECO:0000256" key="4">
    <source>
        <dbReference type="SAM" id="MobiDB-lite"/>
    </source>
</evidence>
<comment type="caution">
    <text evidence="6">The sequence shown here is derived from an EMBL/GenBank/DDBJ whole genome shotgun (WGS) entry which is preliminary data.</text>
</comment>
<dbReference type="InterPro" id="IPR008761">
    <property type="entry name" value="Peptidase_S37"/>
</dbReference>
<evidence type="ECO:0000313" key="6">
    <source>
        <dbReference type="EMBL" id="MDA0566965.1"/>
    </source>
</evidence>
<keyword evidence="2 5" id="KW-0732">Signal</keyword>
<dbReference type="GO" id="GO:0006508">
    <property type="term" value="P:proteolysis"/>
    <property type="evidence" value="ECO:0007669"/>
    <property type="project" value="UniProtKB-KW"/>
</dbReference>
<dbReference type="GO" id="GO:0004177">
    <property type="term" value="F:aminopeptidase activity"/>
    <property type="evidence" value="ECO:0007669"/>
    <property type="project" value="UniProtKB-KW"/>
</dbReference>
<dbReference type="Pfam" id="PF05576">
    <property type="entry name" value="Peptidase_S37"/>
    <property type="match status" value="1"/>
</dbReference>
<keyword evidence="1" id="KW-0645">Protease</keyword>
<name>A0A9X3NPS0_9ACTN</name>
<feature type="signal peptide" evidence="5">
    <location>
        <begin position="1"/>
        <end position="34"/>
    </location>
</feature>
<protein>
    <submittedName>
        <fullName evidence="6">Aminopeptidase</fullName>
    </submittedName>
</protein>
<dbReference type="PANTHER" id="PTHR11010:SF38">
    <property type="entry name" value="LYSOSOMAL PRO-X CARBOXYPEPTIDASE"/>
    <property type="match status" value="1"/>
</dbReference>
<proteinExistence type="predicted"/>
<dbReference type="Proteomes" id="UP001140076">
    <property type="component" value="Unassembled WGS sequence"/>
</dbReference>
<dbReference type="EMBL" id="JAJAQC010000045">
    <property type="protein sequence ID" value="MDA0566965.1"/>
    <property type="molecule type" value="Genomic_DNA"/>
</dbReference>
<keyword evidence="6" id="KW-0031">Aminopeptidase</keyword>
<dbReference type="Gene3D" id="3.40.50.1820">
    <property type="entry name" value="alpha/beta hydrolase"/>
    <property type="match status" value="1"/>
</dbReference>
<feature type="region of interest" description="Disordered" evidence="4">
    <location>
        <begin position="450"/>
        <end position="479"/>
    </location>
</feature>
<evidence type="ECO:0000256" key="2">
    <source>
        <dbReference type="ARBA" id="ARBA00022729"/>
    </source>
</evidence>
<dbReference type="GO" id="GO:0008239">
    <property type="term" value="F:dipeptidyl-peptidase activity"/>
    <property type="evidence" value="ECO:0007669"/>
    <property type="project" value="TreeGrafter"/>
</dbReference>
<evidence type="ECO:0000256" key="3">
    <source>
        <dbReference type="ARBA" id="ARBA00022801"/>
    </source>
</evidence>
<keyword evidence="3" id="KW-0378">Hydrolase</keyword>
<accession>A0A9X3NPS0</accession>
<dbReference type="RefSeq" id="WP_270074218.1">
    <property type="nucleotide sequence ID" value="NZ_JAJAQC010000045.1"/>
</dbReference>
<reference evidence="6" key="1">
    <citation type="submission" date="2021-10" db="EMBL/GenBank/DDBJ databases">
        <title>Streptomonospora sp. nov., isolated from mangrove soil.</title>
        <authorList>
            <person name="Chen X."/>
            <person name="Ge X."/>
            <person name="Liu W."/>
        </authorList>
    </citation>
    <scope>NUCLEOTIDE SEQUENCE</scope>
    <source>
        <strain evidence="6">S1-112</strain>
    </source>
</reference>